<keyword evidence="2" id="KW-0812">Transmembrane</keyword>
<dbReference type="GeneID" id="87807659"/>
<keyword evidence="4" id="KW-1185">Reference proteome</keyword>
<keyword evidence="2" id="KW-1133">Transmembrane helix</keyword>
<proteinExistence type="predicted"/>
<evidence type="ECO:0000313" key="3">
    <source>
        <dbReference type="EMBL" id="WOO80893.1"/>
    </source>
</evidence>
<keyword evidence="2" id="KW-0472">Membrane</keyword>
<dbReference type="InterPro" id="IPR057394">
    <property type="entry name" value="PIGBOS1"/>
</dbReference>
<dbReference type="AlphaFoldDB" id="A0AAF1BQF7"/>
<name>A0AAF1BQF7_9TREE</name>
<gene>
    <name evidence="3" type="ORF">LOC62_03G004421</name>
</gene>
<dbReference type="EMBL" id="CP086716">
    <property type="protein sequence ID" value="WOO80893.1"/>
    <property type="molecule type" value="Genomic_DNA"/>
</dbReference>
<dbReference type="RefSeq" id="XP_062626925.1">
    <property type="nucleotide sequence ID" value="XM_062770941.1"/>
</dbReference>
<feature type="compositionally biased region" description="Basic and acidic residues" evidence="1">
    <location>
        <begin position="84"/>
        <end position="100"/>
    </location>
</feature>
<evidence type="ECO:0000256" key="1">
    <source>
        <dbReference type="SAM" id="MobiDB-lite"/>
    </source>
</evidence>
<dbReference type="Proteomes" id="UP000827549">
    <property type="component" value="Chromosome 3"/>
</dbReference>
<evidence type="ECO:0000313" key="4">
    <source>
        <dbReference type="Proteomes" id="UP000827549"/>
    </source>
</evidence>
<dbReference type="Pfam" id="PF23670">
    <property type="entry name" value="PIGBOS1"/>
    <property type="match status" value="1"/>
</dbReference>
<reference evidence="3" key="1">
    <citation type="submission" date="2023-10" db="EMBL/GenBank/DDBJ databases">
        <authorList>
            <person name="Noh H."/>
        </authorList>
    </citation>
    <scope>NUCLEOTIDE SEQUENCE</scope>
    <source>
        <strain evidence="3">DUCC4014</strain>
    </source>
</reference>
<organism evidence="3 4">
    <name type="scientific">Vanrija pseudolonga</name>
    <dbReference type="NCBI Taxonomy" id="143232"/>
    <lineage>
        <taxon>Eukaryota</taxon>
        <taxon>Fungi</taxon>
        <taxon>Dikarya</taxon>
        <taxon>Basidiomycota</taxon>
        <taxon>Agaricomycotina</taxon>
        <taxon>Tremellomycetes</taxon>
        <taxon>Trichosporonales</taxon>
        <taxon>Trichosporonaceae</taxon>
        <taxon>Vanrija</taxon>
    </lineage>
</organism>
<feature type="region of interest" description="Disordered" evidence="1">
    <location>
        <begin position="29"/>
        <end position="100"/>
    </location>
</feature>
<feature type="compositionally biased region" description="Pro residues" evidence="1">
    <location>
        <begin position="35"/>
        <end position="46"/>
    </location>
</feature>
<feature type="transmembrane region" description="Helical" evidence="2">
    <location>
        <begin position="6"/>
        <end position="24"/>
    </location>
</feature>
<sequence>MSRRPLGPLLVAMGVGIISGIYIWDTPLKQETGRLPPPEPIVPPPSEAGVKGEQSPAAPAPVAPGTEKPAAAEPTPSPKAADAPAKRRTEEKKDEPKRDV</sequence>
<protein>
    <submittedName>
        <fullName evidence="3">Uncharacterized protein</fullName>
    </submittedName>
</protein>
<evidence type="ECO:0000256" key="2">
    <source>
        <dbReference type="SAM" id="Phobius"/>
    </source>
</evidence>
<accession>A0AAF1BQF7</accession>